<keyword evidence="2" id="KW-1185">Reference proteome</keyword>
<comment type="caution">
    <text evidence="1">The sequence shown here is derived from an EMBL/GenBank/DDBJ whole genome shotgun (WGS) entry which is preliminary data.</text>
</comment>
<proteinExistence type="predicted"/>
<accession>A0ABQ9XFN5</accession>
<reference evidence="1 2" key="1">
    <citation type="journal article" date="2022" name="bioRxiv">
        <title>Genomics of Preaxostyla Flagellates Illuminates Evolutionary Transitions and the Path Towards Mitochondrial Loss.</title>
        <authorList>
            <person name="Novak L.V.F."/>
            <person name="Treitli S.C."/>
            <person name="Pyrih J."/>
            <person name="Halakuc P."/>
            <person name="Pipaliya S.V."/>
            <person name="Vacek V."/>
            <person name="Brzon O."/>
            <person name="Soukal P."/>
            <person name="Eme L."/>
            <person name="Dacks J.B."/>
            <person name="Karnkowska A."/>
            <person name="Elias M."/>
            <person name="Hampl V."/>
        </authorList>
    </citation>
    <scope>NUCLEOTIDE SEQUENCE [LARGE SCALE GENOMIC DNA]</scope>
    <source>
        <strain evidence="1">NAU3</strain>
        <tissue evidence="1">Gut</tissue>
    </source>
</reference>
<protein>
    <submittedName>
        <fullName evidence="1">Uncharacterized protein</fullName>
    </submittedName>
</protein>
<dbReference type="Proteomes" id="UP001281761">
    <property type="component" value="Unassembled WGS sequence"/>
</dbReference>
<organism evidence="1 2">
    <name type="scientific">Blattamonas nauphoetae</name>
    <dbReference type="NCBI Taxonomy" id="2049346"/>
    <lineage>
        <taxon>Eukaryota</taxon>
        <taxon>Metamonada</taxon>
        <taxon>Preaxostyla</taxon>
        <taxon>Oxymonadida</taxon>
        <taxon>Blattamonas</taxon>
    </lineage>
</organism>
<dbReference type="EMBL" id="JARBJD010000165">
    <property type="protein sequence ID" value="KAK2949000.1"/>
    <property type="molecule type" value="Genomic_DNA"/>
</dbReference>
<evidence type="ECO:0000313" key="2">
    <source>
        <dbReference type="Proteomes" id="UP001281761"/>
    </source>
</evidence>
<evidence type="ECO:0000313" key="1">
    <source>
        <dbReference type="EMBL" id="KAK2949000.1"/>
    </source>
</evidence>
<gene>
    <name evidence="1" type="ORF">BLNAU_16106</name>
</gene>
<sequence length="162" mass="18420">MAGRFRCTEMAAVTIVSELSIIDDGLPWLSLLTGRLGMCVNYRHHLNLVDFIFALNEGLDNRNCATELINGNRTCAMIPVVDLEYMRLCPGRHSNFDERLDISLREILTAAWMNKINMFRCWTGDSVLQRNVSNSAKQRRIESDCRAEGGLEQAKDDVLILR</sequence>
<name>A0ABQ9XFN5_9EUKA</name>